<dbReference type="SUPFAM" id="SSF53300">
    <property type="entry name" value="vWA-like"/>
    <property type="match status" value="1"/>
</dbReference>
<feature type="chain" id="PRO_5030802268" description="DUF1194 domain-containing protein" evidence="2">
    <location>
        <begin position="21"/>
        <end position="275"/>
    </location>
</feature>
<dbReference type="EMBL" id="JACIDC010000002">
    <property type="protein sequence ID" value="MBB4039244.1"/>
    <property type="molecule type" value="Genomic_DNA"/>
</dbReference>
<sequence>MANRLLSILAFLLLVGDAMAGSLPDPDKQLDIALILAVDVSSSMESDEQGLQREGFIEAFRSSLVHEAIASGLNGRIAVTYVEWSGVKDQRVLVPWTVIDSPAKATAFANQLTYQPIRQAGMTSISSMIDYSHKLFDELQDASVRRVIDISGDGPNNDGRSVTAARDEAVAGGVVINGLPIMFDRGANTDQEDLDQYYRECVIGGPGSFVLPLHDPEQFAMIIRTKIMREIAGLGEKRDSLRPLVVPAQASGPSMNCVTGEKRKEEDLQRQEKKP</sequence>
<dbReference type="Gene3D" id="3.40.50.410">
    <property type="entry name" value="von Willebrand factor, type A domain"/>
    <property type="match status" value="1"/>
</dbReference>
<comment type="caution">
    <text evidence="3">The sequence shown here is derived from an EMBL/GenBank/DDBJ whole genome shotgun (WGS) entry which is preliminary data.</text>
</comment>
<dbReference type="Proteomes" id="UP000519439">
    <property type="component" value="Unassembled WGS sequence"/>
</dbReference>
<dbReference type="RefSeq" id="WP_035458654.1">
    <property type="nucleotide sequence ID" value="NZ_JACIDC010000002.1"/>
</dbReference>
<gene>
    <name evidence="3" type="ORF">GGR34_000879</name>
</gene>
<evidence type="ECO:0000313" key="3">
    <source>
        <dbReference type="EMBL" id="MBB4039244.1"/>
    </source>
</evidence>
<evidence type="ECO:0000256" key="1">
    <source>
        <dbReference type="SAM" id="MobiDB-lite"/>
    </source>
</evidence>
<name>A0A7W6ID65_9HYPH</name>
<keyword evidence="2" id="KW-0732">Signal</keyword>
<feature type="compositionally biased region" description="Basic and acidic residues" evidence="1">
    <location>
        <begin position="260"/>
        <end position="275"/>
    </location>
</feature>
<reference evidence="3 4" key="1">
    <citation type="submission" date="2020-08" db="EMBL/GenBank/DDBJ databases">
        <title>Genomic Encyclopedia of Type Strains, Phase IV (KMG-IV): sequencing the most valuable type-strain genomes for metagenomic binning, comparative biology and taxonomic classification.</title>
        <authorList>
            <person name="Goeker M."/>
        </authorList>
    </citation>
    <scope>NUCLEOTIDE SEQUENCE [LARGE SCALE GENOMIC DNA]</scope>
    <source>
        <strain evidence="3 4">DSM 15743</strain>
    </source>
</reference>
<evidence type="ECO:0000256" key="2">
    <source>
        <dbReference type="SAM" id="SignalP"/>
    </source>
</evidence>
<dbReference type="InterPro" id="IPR036465">
    <property type="entry name" value="vWFA_dom_sf"/>
</dbReference>
<dbReference type="Pfam" id="PF06707">
    <property type="entry name" value="DUF1194"/>
    <property type="match status" value="1"/>
</dbReference>
<keyword evidence="4" id="KW-1185">Reference proteome</keyword>
<feature type="region of interest" description="Disordered" evidence="1">
    <location>
        <begin position="245"/>
        <end position="275"/>
    </location>
</feature>
<accession>A0A7W6ID65</accession>
<dbReference type="CDD" id="cd00198">
    <property type="entry name" value="vWFA"/>
    <property type="match status" value="1"/>
</dbReference>
<proteinExistence type="predicted"/>
<evidence type="ECO:0000313" key="4">
    <source>
        <dbReference type="Proteomes" id="UP000519439"/>
    </source>
</evidence>
<evidence type="ECO:0008006" key="5">
    <source>
        <dbReference type="Google" id="ProtNLM"/>
    </source>
</evidence>
<dbReference type="AlphaFoldDB" id="A0A7W6ID65"/>
<feature type="signal peptide" evidence="2">
    <location>
        <begin position="1"/>
        <end position="20"/>
    </location>
</feature>
<dbReference type="InterPro" id="IPR010607">
    <property type="entry name" value="DUF1194"/>
</dbReference>
<protein>
    <recommendedName>
        <fullName evidence="5">DUF1194 domain-containing protein</fullName>
    </recommendedName>
</protein>
<organism evidence="3 4">
    <name type="scientific">Microvirga flocculans</name>
    <dbReference type="NCBI Taxonomy" id="217168"/>
    <lineage>
        <taxon>Bacteria</taxon>
        <taxon>Pseudomonadati</taxon>
        <taxon>Pseudomonadota</taxon>
        <taxon>Alphaproteobacteria</taxon>
        <taxon>Hyphomicrobiales</taxon>
        <taxon>Methylobacteriaceae</taxon>
        <taxon>Microvirga</taxon>
    </lineage>
</organism>